<dbReference type="UniPathway" id="UPA00262">
    <property type="reaction ID" value="UER00222"/>
</dbReference>
<dbReference type="InterPro" id="IPR036291">
    <property type="entry name" value="NAD(P)-bd_dom_sf"/>
</dbReference>
<feature type="domain" description="Siroheme synthase central" evidence="7">
    <location>
        <begin position="127"/>
        <end position="150"/>
    </location>
</feature>
<evidence type="ECO:0000313" key="9">
    <source>
        <dbReference type="Proteomes" id="UP000186469"/>
    </source>
</evidence>
<sequence>MQYLPININLTQARILIVGAGEVGMRKTLSVLQAKPKDLLLLDLISLTKEKLECIKQQTENNNFIFEQRNVADSDILGRNLVFACTNNKEINHFIADLCNQNNILCNIIDSPELSSFIVPAHFSHNGLQLSISTSGQSPALARVIRQELEGFITDRFDKTLKLLGKLRPLLLELNFNTKENTRIFRELIASELMNQLNQNQVGEAQKTLSKLLPSQLHNRIGDLLHDCT</sequence>
<dbReference type="GO" id="GO:0004325">
    <property type="term" value="F:ferrochelatase activity"/>
    <property type="evidence" value="ECO:0007669"/>
    <property type="project" value="InterPro"/>
</dbReference>
<dbReference type="PANTHER" id="PTHR35330">
    <property type="entry name" value="SIROHEME BIOSYNTHESIS PROTEIN MET8"/>
    <property type="match status" value="1"/>
</dbReference>
<dbReference type="InterPro" id="IPR042518">
    <property type="entry name" value="SirC_C"/>
</dbReference>
<dbReference type="STRING" id="1121455.SAMN02745728_00789"/>
<evidence type="ECO:0000259" key="7">
    <source>
        <dbReference type="Pfam" id="PF14824"/>
    </source>
</evidence>
<dbReference type="Gene3D" id="3.40.50.720">
    <property type="entry name" value="NAD(P)-binding Rossmann-like Domain"/>
    <property type="match status" value="1"/>
</dbReference>
<organism evidence="8 9">
    <name type="scientific">Desulfovibrio litoralis DSM 11393</name>
    <dbReference type="NCBI Taxonomy" id="1121455"/>
    <lineage>
        <taxon>Bacteria</taxon>
        <taxon>Pseudomonadati</taxon>
        <taxon>Thermodesulfobacteriota</taxon>
        <taxon>Desulfovibrionia</taxon>
        <taxon>Desulfovibrionales</taxon>
        <taxon>Desulfovibrionaceae</taxon>
        <taxon>Desulfovibrio</taxon>
    </lineage>
</organism>
<dbReference type="InterPro" id="IPR028281">
    <property type="entry name" value="Sirohaem_synthase_central"/>
</dbReference>
<evidence type="ECO:0000256" key="4">
    <source>
        <dbReference type="ARBA" id="ARBA00023027"/>
    </source>
</evidence>
<evidence type="ECO:0000256" key="3">
    <source>
        <dbReference type="ARBA" id="ARBA00023002"/>
    </source>
</evidence>
<dbReference type="Pfam" id="PF13241">
    <property type="entry name" value="NAD_binding_7"/>
    <property type="match status" value="1"/>
</dbReference>
<proteinExistence type="predicted"/>
<gene>
    <name evidence="8" type="ORF">SAMN02745728_00789</name>
</gene>
<dbReference type="GO" id="GO:0043115">
    <property type="term" value="F:precorrin-2 dehydrogenase activity"/>
    <property type="evidence" value="ECO:0007669"/>
    <property type="project" value="UniProtKB-EC"/>
</dbReference>
<dbReference type="NCBIfam" id="TIGR01470">
    <property type="entry name" value="cysG_Nterm"/>
    <property type="match status" value="1"/>
</dbReference>
<dbReference type="AlphaFoldDB" id="A0A1M7SD76"/>
<evidence type="ECO:0000256" key="1">
    <source>
        <dbReference type="ARBA" id="ARBA00005010"/>
    </source>
</evidence>
<name>A0A1M7SD76_9BACT</name>
<evidence type="ECO:0000313" key="8">
    <source>
        <dbReference type="EMBL" id="SHN56423.1"/>
    </source>
</evidence>
<comment type="pathway">
    <text evidence="1">Porphyrin-containing compound metabolism; siroheme biosynthesis; sirohydrochlorin from precorrin-2: step 1/1.</text>
</comment>
<evidence type="ECO:0000256" key="6">
    <source>
        <dbReference type="ARBA" id="ARBA00047561"/>
    </source>
</evidence>
<protein>
    <recommendedName>
        <fullName evidence="2">precorrin-2 dehydrogenase</fullName>
        <ecNumber evidence="2">1.3.1.76</ecNumber>
    </recommendedName>
</protein>
<keyword evidence="4" id="KW-0520">NAD</keyword>
<evidence type="ECO:0000256" key="2">
    <source>
        <dbReference type="ARBA" id="ARBA00012400"/>
    </source>
</evidence>
<dbReference type="InterPro" id="IPR028161">
    <property type="entry name" value="Met8-like"/>
</dbReference>
<dbReference type="SUPFAM" id="SSF75615">
    <property type="entry name" value="Siroheme synthase middle domains-like"/>
    <property type="match status" value="1"/>
</dbReference>
<comment type="catalytic activity">
    <reaction evidence="6">
        <text>precorrin-2 + NAD(+) = sirohydrochlorin + NADH + 2 H(+)</text>
        <dbReference type="Rhea" id="RHEA:15613"/>
        <dbReference type="ChEBI" id="CHEBI:15378"/>
        <dbReference type="ChEBI" id="CHEBI:57540"/>
        <dbReference type="ChEBI" id="CHEBI:57945"/>
        <dbReference type="ChEBI" id="CHEBI:58351"/>
        <dbReference type="ChEBI" id="CHEBI:58827"/>
        <dbReference type="EC" id="1.3.1.76"/>
    </reaction>
</comment>
<evidence type="ECO:0000256" key="5">
    <source>
        <dbReference type="ARBA" id="ARBA00023244"/>
    </source>
</evidence>
<reference evidence="8 9" key="1">
    <citation type="submission" date="2016-12" db="EMBL/GenBank/DDBJ databases">
        <authorList>
            <person name="Song W.-J."/>
            <person name="Kurnit D.M."/>
        </authorList>
    </citation>
    <scope>NUCLEOTIDE SEQUENCE [LARGE SCALE GENOMIC DNA]</scope>
    <source>
        <strain evidence="8 9">DSM 11393</strain>
    </source>
</reference>
<dbReference type="Gene3D" id="1.10.8.610">
    <property type="entry name" value="SirC, precorrin-2 dehydrogenase, C-terminal helical domain-like"/>
    <property type="match status" value="1"/>
</dbReference>
<dbReference type="SUPFAM" id="SSF51735">
    <property type="entry name" value="NAD(P)-binding Rossmann-fold domains"/>
    <property type="match status" value="1"/>
</dbReference>
<dbReference type="Pfam" id="PF14824">
    <property type="entry name" value="Sirohm_synth_M"/>
    <property type="match status" value="1"/>
</dbReference>
<dbReference type="PANTHER" id="PTHR35330:SF1">
    <property type="entry name" value="SIROHEME BIOSYNTHESIS PROTEIN MET8"/>
    <property type="match status" value="1"/>
</dbReference>
<dbReference type="Proteomes" id="UP000186469">
    <property type="component" value="Unassembled WGS sequence"/>
</dbReference>
<dbReference type="EC" id="1.3.1.76" evidence="2"/>
<dbReference type="InterPro" id="IPR006367">
    <property type="entry name" value="Sirohaem_synthase_N"/>
</dbReference>
<dbReference type="EMBL" id="FRDI01000003">
    <property type="protein sequence ID" value="SHN56423.1"/>
    <property type="molecule type" value="Genomic_DNA"/>
</dbReference>
<accession>A0A1M7SD76</accession>
<dbReference type="GO" id="GO:0019354">
    <property type="term" value="P:siroheme biosynthetic process"/>
    <property type="evidence" value="ECO:0007669"/>
    <property type="project" value="UniProtKB-UniPathway"/>
</dbReference>
<keyword evidence="5" id="KW-0627">Porphyrin biosynthesis</keyword>
<keyword evidence="3" id="KW-0560">Oxidoreductase</keyword>
<keyword evidence="9" id="KW-1185">Reference proteome</keyword>